<dbReference type="RefSeq" id="WP_013256912.1">
    <property type="nucleotide sequence ID" value="NC_014365.1"/>
</dbReference>
<dbReference type="OrthoDB" id="9805976at2"/>
<evidence type="ECO:0000313" key="5">
    <source>
        <dbReference type="Proteomes" id="UP000009047"/>
    </source>
</evidence>
<dbReference type="HOGENOM" id="CLU_050993_4_1_7"/>
<dbReference type="InterPro" id="IPR005025">
    <property type="entry name" value="FMN_Rdtase-like_dom"/>
</dbReference>
<name>E1QDD7_DESB2</name>
<dbReference type="STRING" id="644282.Deba_0077"/>
<gene>
    <name evidence="4" type="ordered locus">Deba_0077</name>
</gene>
<dbReference type="AlphaFoldDB" id="E1QDD7"/>
<evidence type="ECO:0000259" key="3">
    <source>
        <dbReference type="Pfam" id="PF03358"/>
    </source>
</evidence>
<dbReference type="EMBL" id="CP002085">
    <property type="protein sequence ID" value="ADK83456.1"/>
    <property type="molecule type" value="Genomic_DNA"/>
</dbReference>
<dbReference type="InterPro" id="IPR029039">
    <property type="entry name" value="Flavoprotein-like_sf"/>
</dbReference>
<dbReference type="InterPro" id="IPR051796">
    <property type="entry name" value="ISF_SsuE-like"/>
</dbReference>
<accession>E1QDD7</accession>
<feature type="domain" description="NADPH-dependent FMN reductase-like" evidence="3">
    <location>
        <begin position="4"/>
        <end position="134"/>
    </location>
</feature>
<organism evidence="4 5">
    <name type="scientific">Desulfarculus baarsii (strain ATCC 33931 / DSM 2075 / LMG 7858 / VKM B-1802 / 2st14)</name>
    <dbReference type="NCBI Taxonomy" id="644282"/>
    <lineage>
        <taxon>Bacteria</taxon>
        <taxon>Pseudomonadati</taxon>
        <taxon>Thermodesulfobacteriota</taxon>
        <taxon>Desulfarculia</taxon>
        <taxon>Desulfarculales</taxon>
        <taxon>Desulfarculaceae</taxon>
        <taxon>Desulfarculus</taxon>
    </lineage>
</organism>
<sequence>MSDILAIYGSPRRRGNTAAVLARAVAGAREGGAMVEEVVLRDLKISPCLEIYGCKNNGRCVINDDFQSLVDKLAACQGLMLASPMMFYAVSGHVKAMMDRCQSLWVKKYWLERRPFGQLDPTKAGLFVSVGATTGKKLFDGALLSVKYFMDTLDMPLWRSLLYRGLDHEGEAAARPEIMAEAHAAGLEMAQMLSERAAGLPG</sequence>
<protein>
    <submittedName>
        <fullName evidence="4">NADPH-dependent FMN reductase</fullName>
    </submittedName>
</protein>
<evidence type="ECO:0000313" key="4">
    <source>
        <dbReference type="EMBL" id="ADK83456.1"/>
    </source>
</evidence>
<reference evidence="4 5" key="1">
    <citation type="journal article" date="2010" name="Stand. Genomic Sci.">
        <title>Complete genome sequence of Desulfarculus baarsii type strain (2st14).</title>
        <authorList>
            <person name="Sun H."/>
            <person name="Spring S."/>
            <person name="Lapidus A."/>
            <person name="Davenport K."/>
            <person name="Del Rio T.G."/>
            <person name="Tice H."/>
            <person name="Nolan M."/>
            <person name="Copeland A."/>
            <person name="Cheng J.F."/>
            <person name="Lucas S."/>
            <person name="Tapia R."/>
            <person name="Goodwin L."/>
            <person name="Pitluck S."/>
            <person name="Ivanova N."/>
            <person name="Pagani I."/>
            <person name="Mavromatis K."/>
            <person name="Ovchinnikova G."/>
            <person name="Pati A."/>
            <person name="Chen A."/>
            <person name="Palaniappan K."/>
            <person name="Hauser L."/>
            <person name="Chang Y.J."/>
            <person name="Jeffries C.D."/>
            <person name="Detter J.C."/>
            <person name="Han C."/>
            <person name="Rohde M."/>
            <person name="Brambilla E."/>
            <person name="Goker M."/>
            <person name="Woyke T."/>
            <person name="Bristow J."/>
            <person name="Eisen J.A."/>
            <person name="Markowitz V."/>
            <person name="Hugenholtz P."/>
            <person name="Kyrpides N.C."/>
            <person name="Klenk H.P."/>
            <person name="Land M."/>
        </authorList>
    </citation>
    <scope>NUCLEOTIDE SEQUENCE [LARGE SCALE GENOMIC DNA]</scope>
    <source>
        <strain evidence="5">ATCC 33931 / DSM 2075 / LMG 7858 / VKM B-1802 / 2st14</strain>
    </source>
</reference>
<dbReference type="GO" id="GO:0016491">
    <property type="term" value="F:oxidoreductase activity"/>
    <property type="evidence" value="ECO:0007669"/>
    <property type="project" value="InterPro"/>
</dbReference>
<evidence type="ECO:0000256" key="1">
    <source>
        <dbReference type="ARBA" id="ARBA00022630"/>
    </source>
</evidence>
<dbReference type="Proteomes" id="UP000009047">
    <property type="component" value="Chromosome"/>
</dbReference>
<proteinExistence type="predicted"/>
<dbReference type="PANTHER" id="PTHR43278:SF2">
    <property type="entry name" value="IRON-SULFUR FLAVOPROTEIN"/>
    <property type="match status" value="1"/>
</dbReference>
<dbReference type="Gene3D" id="3.40.50.360">
    <property type="match status" value="1"/>
</dbReference>
<dbReference type="Pfam" id="PF03358">
    <property type="entry name" value="FMN_red"/>
    <property type="match status" value="1"/>
</dbReference>
<dbReference type="SUPFAM" id="SSF52218">
    <property type="entry name" value="Flavoproteins"/>
    <property type="match status" value="1"/>
</dbReference>
<evidence type="ECO:0000256" key="2">
    <source>
        <dbReference type="ARBA" id="ARBA00022643"/>
    </source>
</evidence>
<keyword evidence="1" id="KW-0285">Flavoprotein</keyword>
<keyword evidence="5" id="KW-1185">Reference proteome</keyword>
<dbReference type="PANTHER" id="PTHR43278">
    <property type="entry name" value="NAD(P)H-DEPENDENT FMN-CONTAINING OXIDOREDUCTASE YWQN-RELATED"/>
    <property type="match status" value="1"/>
</dbReference>
<keyword evidence="2" id="KW-0288">FMN</keyword>
<dbReference type="KEGG" id="dbr:Deba_0077"/>
<dbReference type="eggNOG" id="COG0655">
    <property type="taxonomic scope" value="Bacteria"/>
</dbReference>